<gene>
    <name evidence="7" type="ORF">WIGMOR_0055</name>
</gene>
<reference evidence="7 8" key="1">
    <citation type="journal article" date="2012" name="MBio">
        <title>Insight into the transmission biology and species-specific functional capabilities of tsetse (Diptera: glossinidae) obligate symbiont wigglesworthia.</title>
        <authorList>
            <person name="Rio R.V."/>
            <person name="Symula R.E."/>
            <person name="Wang J."/>
            <person name="Lohs C."/>
            <person name="Wu Y.N."/>
            <person name="Snyder A.K."/>
            <person name="Bjornson R.D."/>
            <person name="Oshima K."/>
            <person name="Biehl B.S."/>
            <person name="Perna N.T."/>
            <person name="Hattori M."/>
            <person name="Aksoy S."/>
        </authorList>
    </citation>
    <scope>NUCLEOTIDE SEQUENCE [LARGE SCALE GENOMIC DNA]</scope>
    <source>
        <strain evidence="7">WGM</strain>
    </source>
</reference>
<protein>
    <submittedName>
        <fullName evidence="7">FliO family protein</fullName>
    </submittedName>
</protein>
<sequence length="113" mass="13235">MIKHIFLSSFPEFLKIAIVLIFIILLIFSIFKLLVYLQWAKIYNKKIPLIKIKNSISLGNREKVIVLQIEKDCVVLGVTPNCINYLYTISNKNNHQFNNKSKNFFKDCNAKKK</sequence>
<evidence type="ECO:0000256" key="3">
    <source>
        <dbReference type="ARBA" id="ARBA00022692"/>
    </source>
</evidence>
<keyword evidence="2" id="KW-1003">Cell membrane</keyword>
<comment type="subcellular location">
    <subcellularLocation>
        <location evidence="1">Cell membrane</location>
    </subcellularLocation>
</comment>
<keyword evidence="3 6" id="KW-0812">Transmembrane</keyword>
<keyword evidence="5 6" id="KW-0472">Membrane</keyword>
<dbReference type="Pfam" id="PF04347">
    <property type="entry name" value="FliO"/>
    <property type="match status" value="1"/>
</dbReference>
<dbReference type="InterPro" id="IPR022781">
    <property type="entry name" value="Flagellar_biosynth_FliO"/>
</dbReference>
<keyword evidence="8" id="KW-1185">Reference proteome</keyword>
<evidence type="ECO:0000313" key="7">
    <source>
        <dbReference type="EMBL" id="AFA40916.1"/>
    </source>
</evidence>
<proteinExistence type="predicted"/>
<dbReference type="OrthoDB" id="6897726at2"/>
<evidence type="ECO:0000256" key="1">
    <source>
        <dbReference type="ARBA" id="ARBA00004236"/>
    </source>
</evidence>
<dbReference type="Proteomes" id="UP000009061">
    <property type="component" value="Chromosome"/>
</dbReference>
<dbReference type="GO" id="GO:0044781">
    <property type="term" value="P:bacterial-type flagellum organization"/>
    <property type="evidence" value="ECO:0007669"/>
    <property type="project" value="InterPro"/>
</dbReference>
<organism evidence="7 8">
    <name type="scientific">Wigglesworthia glossinidia endosymbiont of Glossina morsitans morsitans</name>
    <name type="common">Yale colony</name>
    <dbReference type="NCBI Taxonomy" id="1142511"/>
    <lineage>
        <taxon>Bacteria</taxon>
        <taxon>Pseudomonadati</taxon>
        <taxon>Pseudomonadota</taxon>
        <taxon>Gammaproteobacteria</taxon>
        <taxon>Enterobacterales</taxon>
        <taxon>Erwiniaceae</taxon>
        <taxon>Wigglesworthia</taxon>
    </lineage>
</organism>
<evidence type="ECO:0000313" key="8">
    <source>
        <dbReference type="Proteomes" id="UP000009061"/>
    </source>
</evidence>
<dbReference type="STRING" id="1142511.WIGMOR_0055"/>
<dbReference type="EMBL" id="CP003315">
    <property type="protein sequence ID" value="AFA40916.1"/>
    <property type="molecule type" value="Genomic_DNA"/>
</dbReference>
<evidence type="ECO:0000256" key="5">
    <source>
        <dbReference type="ARBA" id="ARBA00023136"/>
    </source>
</evidence>
<accession>H6Q5L2</accession>
<dbReference type="RefSeq" id="WP_014353855.1">
    <property type="nucleotide sequence ID" value="NC_016893.1"/>
</dbReference>
<evidence type="ECO:0000256" key="2">
    <source>
        <dbReference type="ARBA" id="ARBA00022475"/>
    </source>
</evidence>
<evidence type="ECO:0000256" key="4">
    <source>
        <dbReference type="ARBA" id="ARBA00022989"/>
    </source>
</evidence>
<dbReference type="KEGG" id="wgl:WIGMOR_0055"/>
<name>H6Q5L2_WIGGL</name>
<dbReference type="GO" id="GO:0016020">
    <property type="term" value="C:membrane"/>
    <property type="evidence" value="ECO:0007669"/>
    <property type="project" value="InterPro"/>
</dbReference>
<evidence type="ECO:0000256" key="6">
    <source>
        <dbReference type="SAM" id="Phobius"/>
    </source>
</evidence>
<keyword evidence="4 6" id="KW-1133">Transmembrane helix</keyword>
<dbReference type="HOGENOM" id="CLU_2182898_0_0_6"/>
<feature type="transmembrane region" description="Helical" evidence="6">
    <location>
        <begin position="16"/>
        <end position="37"/>
    </location>
</feature>
<dbReference type="AlphaFoldDB" id="H6Q5L2"/>
<dbReference type="eggNOG" id="COG3190">
    <property type="taxonomic scope" value="Bacteria"/>
</dbReference>